<evidence type="ECO:0000256" key="10">
    <source>
        <dbReference type="ARBA" id="ARBA00023317"/>
    </source>
</evidence>
<accession>W0RKE4</accession>
<dbReference type="GO" id="GO:0006646">
    <property type="term" value="P:phosphatidylethanolamine biosynthetic process"/>
    <property type="evidence" value="ECO:0007669"/>
    <property type="project" value="UniProtKB-UniRule"/>
</dbReference>
<dbReference type="RefSeq" id="WP_025412374.1">
    <property type="nucleotide sequence ID" value="NZ_CP007128.1"/>
</dbReference>
<keyword evidence="10 11" id="KW-0670">Pyruvate</keyword>
<evidence type="ECO:0000313" key="13">
    <source>
        <dbReference type="EMBL" id="AHG90912.1"/>
    </source>
</evidence>
<comment type="PTM">
    <text evidence="11">Is synthesized initially as an inactive proenzyme. Formation of the active enzyme involves a self-maturation process in which the active site pyruvoyl group is generated from an internal serine residue via an autocatalytic post-translational modification. Two non-identical subunits are generated from the proenzyme in this reaction, and the pyruvate is formed at the N-terminus of the alpha chain, which is derived from the carboxyl end of the proenzyme. The post-translation cleavage follows an unusual pathway, termed non-hydrolytic serinolysis, in which the side chain hydroxyl group of the serine supplies its oxygen atom to form the C-terminus of the beta chain, while the remainder of the serine residue undergoes an oxidative deamination to produce ammonia and the pyruvoyl prosthetic group on the alpha chain.</text>
</comment>
<feature type="modified residue" description="Pyruvic acid (Ser); by autocatalysis" evidence="11">
    <location>
        <position position="183"/>
    </location>
</feature>
<keyword evidence="7 11" id="KW-0594">Phospholipid biosynthesis</keyword>
<evidence type="ECO:0000256" key="9">
    <source>
        <dbReference type="ARBA" id="ARBA00023264"/>
    </source>
</evidence>
<dbReference type="InterPro" id="IPR033175">
    <property type="entry name" value="PSD-A"/>
</dbReference>
<comment type="similarity">
    <text evidence="11">Belongs to the phosphatidylserine decarboxylase family. PSD-A subfamily.</text>
</comment>
<dbReference type="InParanoid" id="W0RKE4"/>
<keyword evidence="12" id="KW-0812">Transmembrane</keyword>
<dbReference type="NCBIfam" id="NF003685">
    <property type="entry name" value="PRK05305.2-5"/>
    <property type="match status" value="1"/>
</dbReference>
<evidence type="ECO:0000256" key="4">
    <source>
        <dbReference type="ARBA" id="ARBA00023098"/>
    </source>
</evidence>
<feature type="site" description="Cleavage (non-hydrolytic); by autocatalysis" evidence="11">
    <location>
        <begin position="182"/>
        <end position="183"/>
    </location>
</feature>
<evidence type="ECO:0000256" key="2">
    <source>
        <dbReference type="ARBA" id="ARBA00022516"/>
    </source>
</evidence>
<evidence type="ECO:0000256" key="6">
    <source>
        <dbReference type="ARBA" id="ARBA00023145"/>
    </source>
</evidence>
<evidence type="ECO:0000256" key="1">
    <source>
        <dbReference type="ARBA" id="ARBA00022475"/>
    </source>
</evidence>
<reference evidence="13 14" key="1">
    <citation type="journal article" date="2014" name="Genome Announc.">
        <title>Genome Sequence and Methylome of Soil Bacterium Gemmatirosa kalamazoonensis KBS708T, a Member of the Rarely Cultivated Gemmatimonadetes Phylum.</title>
        <authorList>
            <person name="Debruyn J.M."/>
            <person name="Radosevich M."/>
            <person name="Wommack K.E."/>
            <person name="Polson S.W."/>
            <person name="Hauser L.J."/>
            <person name="Fawaz M.N."/>
            <person name="Korlach J."/>
            <person name="Tsai Y.C."/>
        </authorList>
    </citation>
    <scope>NUCLEOTIDE SEQUENCE [LARGE SCALE GENOMIC DNA]</scope>
    <source>
        <strain evidence="13 14">KBS708</strain>
    </source>
</reference>
<protein>
    <recommendedName>
        <fullName evidence="11">Phosphatidylserine decarboxylase proenzyme</fullName>
        <ecNumber evidence="11">4.1.1.65</ecNumber>
    </recommendedName>
    <component>
        <recommendedName>
            <fullName evidence="11">Phosphatidylserine decarboxylase alpha chain</fullName>
        </recommendedName>
    </component>
    <component>
        <recommendedName>
            <fullName evidence="11">Phosphatidylserine decarboxylase beta chain</fullName>
        </recommendedName>
    </component>
</protein>
<keyword evidence="8 11" id="KW-0456">Lyase</keyword>
<keyword evidence="5 11" id="KW-0472">Membrane</keyword>
<name>W0RKE4_9BACT</name>
<comment type="cofactor">
    <cofactor evidence="11">
        <name>pyruvate</name>
        <dbReference type="ChEBI" id="CHEBI:15361"/>
    </cofactor>
    <text evidence="11">Binds 1 pyruvoyl group covalently per subunit.</text>
</comment>
<dbReference type="HAMAP" id="MF_00664">
    <property type="entry name" value="PS_decarb_PSD_A"/>
    <property type="match status" value="1"/>
</dbReference>
<gene>
    <name evidence="11" type="primary">psd</name>
    <name evidence="13" type="ORF">J421_3375</name>
</gene>
<evidence type="ECO:0000256" key="12">
    <source>
        <dbReference type="SAM" id="Phobius"/>
    </source>
</evidence>
<sequence length="215" mass="23259">MRYAKEGIPFIVGSAILALLALGAAVRMGGAWWIVAVLIAVIAGWVAYFFRDPERSGDRGEHLVVAPADGKVVLITEIDEPTFVGGRAMRVSIFMNVFSVHVNRYPVSGVVRHVKYAPGKFLNAVSEASSAENEQTSVGIDTGRYRVLVRQIAGLIARRIITYSREGDAVTQGERMGLIRFGSRVDVFVPVGSTLRTKLGELTSAGTTVIAELPR</sequence>
<dbReference type="GO" id="GO:0004609">
    <property type="term" value="F:phosphatidylserine decarboxylase activity"/>
    <property type="evidence" value="ECO:0007669"/>
    <property type="project" value="UniProtKB-UniRule"/>
</dbReference>
<comment type="subcellular location">
    <subcellularLocation>
        <location evidence="11">Cell membrane</location>
        <topology evidence="11">Peripheral membrane protein</topology>
    </subcellularLocation>
</comment>
<keyword evidence="14" id="KW-1185">Reference proteome</keyword>
<organism evidence="13 14">
    <name type="scientific">Gemmatirosa kalamazoonensis</name>
    <dbReference type="NCBI Taxonomy" id="861299"/>
    <lineage>
        <taxon>Bacteria</taxon>
        <taxon>Pseudomonadati</taxon>
        <taxon>Gemmatimonadota</taxon>
        <taxon>Gemmatimonadia</taxon>
        <taxon>Gemmatimonadales</taxon>
        <taxon>Gemmatimonadaceae</taxon>
        <taxon>Gemmatirosa</taxon>
    </lineage>
</organism>
<keyword evidence="3 11" id="KW-0210">Decarboxylase</keyword>
<dbReference type="KEGG" id="gba:J421_3375"/>
<dbReference type="OrthoDB" id="9790893at2"/>
<dbReference type="STRING" id="861299.J421_3375"/>
<keyword evidence="2 11" id="KW-0444">Lipid biosynthesis</keyword>
<dbReference type="HOGENOM" id="CLU_072492_2_0_0"/>
<comment type="function">
    <text evidence="11">Catalyzes the formation of phosphatidylethanolamine (PtdEtn) from phosphatidylserine (PtdSer).</text>
</comment>
<dbReference type="Proteomes" id="UP000019151">
    <property type="component" value="Chromosome"/>
</dbReference>
<evidence type="ECO:0000256" key="11">
    <source>
        <dbReference type="HAMAP-Rule" id="MF_00664"/>
    </source>
</evidence>
<proteinExistence type="inferred from homology"/>
<dbReference type="EC" id="4.1.1.65" evidence="11"/>
<dbReference type="Pfam" id="PF02666">
    <property type="entry name" value="PS_Dcarbxylase"/>
    <property type="match status" value="1"/>
</dbReference>
<dbReference type="eggNOG" id="COG0688">
    <property type="taxonomic scope" value="Bacteria"/>
</dbReference>
<feature type="chain" id="PRO_5023285493" description="Phosphatidylserine decarboxylase beta chain" evidence="11">
    <location>
        <begin position="1"/>
        <end position="182"/>
    </location>
</feature>
<dbReference type="PANTHER" id="PTHR35809:SF1">
    <property type="entry name" value="ARCHAETIDYLSERINE DECARBOXYLASE PROENZYME-RELATED"/>
    <property type="match status" value="1"/>
</dbReference>
<dbReference type="PANTHER" id="PTHR35809">
    <property type="entry name" value="ARCHAETIDYLSERINE DECARBOXYLASE PROENZYME-RELATED"/>
    <property type="match status" value="1"/>
</dbReference>
<comment type="pathway">
    <text evidence="11">Phospholipid metabolism; phosphatidylethanolamine biosynthesis; phosphatidylethanolamine from CDP-diacylglycerol: step 2/2.</text>
</comment>
<feature type="chain" id="PRO_5023285500" description="Phosphatidylserine decarboxylase alpha chain" evidence="11">
    <location>
        <begin position="183"/>
        <end position="215"/>
    </location>
</feature>
<feature type="active site" description="Schiff-base intermediate with substrate; via pyruvic acid" evidence="11">
    <location>
        <position position="183"/>
    </location>
</feature>
<dbReference type="EMBL" id="CP007128">
    <property type="protein sequence ID" value="AHG90912.1"/>
    <property type="molecule type" value="Genomic_DNA"/>
</dbReference>
<dbReference type="GO" id="GO:0005886">
    <property type="term" value="C:plasma membrane"/>
    <property type="evidence" value="ECO:0007669"/>
    <property type="project" value="UniProtKB-SubCell"/>
</dbReference>
<keyword evidence="6 11" id="KW-0865">Zymogen</keyword>
<keyword evidence="9 11" id="KW-1208">Phospholipid metabolism</keyword>
<keyword evidence="4 11" id="KW-0443">Lipid metabolism</keyword>
<keyword evidence="1 11" id="KW-1003">Cell membrane</keyword>
<evidence type="ECO:0000256" key="8">
    <source>
        <dbReference type="ARBA" id="ARBA00023239"/>
    </source>
</evidence>
<evidence type="ECO:0000256" key="7">
    <source>
        <dbReference type="ARBA" id="ARBA00023209"/>
    </source>
</evidence>
<evidence type="ECO:0000313" key="14">
    <source>
        <dbReference type="Proteomes" id="UP000019151"/>
    </source>
</evidence>
<dbReference type="PATRIC" id="fig|861299.3.peg.3426"/>
<comment type="subunit">
    <text evidence="11">Heterodimer of a large membrane-associated beta subunit and a small pyruvoyl-containing alpha subunit.</text>
</comment>
<keyword evidence="12" id="KW-1133">Transmembrane helix</keyword>
<dbReference type="AlphaFoldDB" id="W0RKE4"/>
<evidence type="ECO:0000256" key="3">
    <source>
        <dbReference type="ARBA" id="ARBA00022793"/>
    </source>
</evidence>
<evidence type="ECO:0000256" key="5">
    <source>
        <dbReference type="ARBA" id="ARBA00023136"/>
    </source>
</evidence>
<feature type="transmembrane region" description="Helical" evidence="12">
    <location>
        <begin position="7"/>
        <end position="25"/>
    </location>
</feature>
<feature type="transmembrane region" description="Helical" evidence="12">
    <location>
        <begin position="31"/>
        <end position="50"/>
    </location>
</feature>
<comment type="catalytic activity">
    <reaction evidence="11">
        <text>a 1,2-diacyl-sn-glycero-3-phospho-L-serine + H(+) = a 1,2-diacyl-sn-glycero-3-phosphoethanolamine + CO2</text>
        <dbReference type="Rhea" id="RHEA:20828"/>
        <dbReference type="ChEBI" id="CHEBI:15378"/>
        <dbReference type="ChEBI" id="CHEBI:16526"/>
        <dbReference type="ChEBI" id="CHEBI:57262"/>
        <dbReference type="ChEBI" id="CHEBI:64612"/>
        <dbReference type="EC" id="4.1.1.65"/>
    </reaction>
</comment>
<dbReference type="UniPathway" id="UPA00558">
    <property type="reaction ID" value="UER00616"/>
</dbReference>
<dbReference type="NCBIfam" id="NF003678">
    <property type="entry name" value="PRK05305.1-2"/>
    <property type="match status" value="1"/>
</dbReference>
<dbReference type="InterPro" id="IPR003817">
    <property type="entry name" value="PS_Dcarbxylase"/>
</dbReference>